<name>A0A9Q4GI46_9EURY</name>
<keyword evidence="3" id="KW-1185">Reference proteome</keyword>
<dbReference type="GO" id="GO:0016491">
    <property type="term" value="F:oxidoreductase activity"/>
    <property type="evidence" value="ECO:0007669"/>
    <property type="project" value="InterPro"/>
</dbReference>
<dbReference type="SUPFAM" id="SSF52833">
    <property type="entry name" value="Thioredoxin-like"/>
    <property type="match status" value="1"/>
</dbReference>
<dbReference type="EMBL" id="RKLV01000008">
    <property type="protein sequence ID" value="MCX2819485.1"/>
    <property type="molecule type" value="Genomic_DNA"/>
</dbReference>
<gene>
    <name evidence="2" type="ORF">EGH25_08995</name>
</gene>
<accession>A0A9Q4GI46</accession>
<feature type="domain" description="Thioredoxin" evidence="1">
    <location>
        <begin position="1"/>
        <end position="161"/>
    </location>
</feature>
<dbReference type="RefSeq" id="WP_266087783.1">
    <property type="nucleotide sequence ID" value="NZ_RKLV01000008.1"/>
</dbReference>
<evidence type="ECO:0000313" key="3">
    <source>
        <dbReference type="Proteomes" id="UP001149411"/>
    </source>
</evidence>
<sequence>MSQTTASERAYPNVGAGTDPYRLTDAFDDADRLVLLLQRDYYCQVCKRQTKRFAERYDEFAERNAEVVVVVPDPPDKVEGWARDIEPPFPLLADDDAALGDEYDQRVRFGVLGELHDAIGRMPEAVVLSHDGEMNVEHVHRGGSYFDRPSVDELLEKVDDA</sequence>
<dbReference type="PROSITE" id="PS51352">
    <property type="entry name" value="THIOREDOXIN_2"/>
    <property type="match status" value="1"/>
</dbReference>
<protein>
    <submittedName>
        <fullName evidence="2">Redoxin domain-containing protein</fullName>
    </submittedName>
</protein>
<evidence type="ECO:0000259" key="1">
    <source>
        <dbReference type="PROSITE" id="PS51352"/>
    </source>
</evidence>
<dbReference type="AlphaFoldDB" id="A0A9Q4GI46"/>
<dbReference type="GO" id="GO:0016209">
    <property type="term" value="F:antioxidant activity"/>
    <property type="evidence" value="ECO:0007669"/>
    <property type="project" value="InterPro"/>
</dbReference>
<dbReference type="InterPro" id="IPR013766">
    <property type="entry name" value="Thioredoxin_domain"/>
</dbReference>
<comment type="caution">
    <text evidence="2">The sequence shown here is derived from an EMBL/GenBank/DDBJ whole genome shotgun (WGS) entry which is preliminary data.</text>
</comment>
<dbReference type="Proteomes" id="UP001149411">
    <property type="component" value="Unassembled WGS sequence"/>
</dbReference>
<organism evidence="2 3">
    <name type="scientific">Halorutilus salinus</name>
    <dbReference type="NCBI Taxonomy" id="2487751"/>
    <lineage>
        <taxon>Archaea</taxon>
        <taxon>Methanobacteriati</taxon>
        <taxon>Methanobacteriota</taxon>
        <taxon>Stenosarchaea group</taxon>
        <taxon>Halobacteria</taxon>
        <taxon>Halorutilales</taxon>
        <taxon>Halorutilaceae</taxon>
        <taxon>Halorutilus</taxon>
    </lineage>
</organism>
<dbReference type="InterPro" id="IPR000866">
    <property type="entry name" value="AhpC/TSA"/>
</dbReference>
<proteinExistence type="predicted"/>
<evidence type="ECO:0000313" key="2">
    <source>
        <dbReference type="EMBL" id="MCX2819485.1"/>
    </source>
</evidence>
<dbReference type="Pfam" id="PF00578">
    <property type="entry name" value="AhpC-TSA"/>
    <property type="match status" value="1"/>
</dbReference>
<dbReference type="InterPro" id="IPR036249">
    <property type="entry name" value="Thioredoxin-like_sf"/>
</dbReference>
<reference evidence="2" key="1">
    <citation type="submission" date="2022-09" db="EMBL/GenBank/DDBJ databases">
        <title>Haloadaptaus new haloarchaeum isolated from saline soil.</title>
        <authorList>
            <person name="Duran-Viseras A."/>
            <person name="Sanchez-Porro C."/>
            <person name="Ventosa A."/>
        </authorList>
    </citation>
    <scope>NUCLEOTIDE SEQUENCE</scope>
    <source>
        <strain evidence="2">F3-133</strain>
    </source>
</reference>
<dbReference type="Gene3D" id="3.40.30.10">
    <property type="entry name" value="Glutaredoxin"/>
    <property type="match status" value="1"/>
</dbReference>